<organism evidence="6 7">
    <name type="scientific">Vibrio panuliri</name>
    <dbReference type="NCBI Taxonomy" id="1381081"/>
    <lineage>
        <taxon>Bacteria</taxon>
        <taxon>Pseudomonadati</taxon>
        <taxon>Pseudomonadota</taxon>
        <taxon>Gammaproteobacteria</taxon>
        <taxon>Vibrionales</taxon>
        <taxon>Vibrionaceae</taxon>
        <taxon>Vibrio</taxon>
    </lineage>
</organism>
<evidence type="ECO:0000256" key="1">
    <source>
        <dbReference type="ARBA" id="ARBA00001946"/>
    </source>
</evidence>
<dbReference type="PANTHER" id="PTHR31609">
    <property type="entry name" value="YDJC DEACETYLASE FAMILY MEMBER"/>
    <property type="match status" value="1"/>
</dbReference>
<evidence type="ECO:0000256" key="3">
    <source>
        <dbReference type="ARBA" id="ARBA00022801"/>
    </source>
</evidence>
<dbReference type="EMBL" id="MJMH01000172">
    <property type="protein sequence ID" value="OLQ91671.1"/>
    <property type="molecule type" value="Genomic_DNA"/>
</dbReference>
<gene>
    <name evidence="6" type="ORF">BIY20_09720</name>
</gene>
<evidence type="ECO:0000313" key="6">
    <source>
        <dbReference type="EMBL" id="OLQ91671.1"/>
    </source>
</evidence>
<keyword evidence="2" id="KW-0479">Metal-binding</keyword>
<dbReference type="InterPro" id="IPR022948">
    <property type="entry name" value="COD_ChbG_bac"/>
</dbReference>
<keyword evidence="4" id="KW-0460">Magnesium</keyword>
<keyword evidence="3" id="KW-0378">Hydrolase</keyword>
<evidence type="ECO:0000256" key="4">
    <source>
        <dbReference type="ARBA" id="ARBA00022842"/>
    </source>
</evidence>
<dbReference type="InterPro" id="IPR011330">
    <property type="entry name" value="Glyco_hydro/deAcase_b/a-brl"/>
</dbReference>
<protein>
    <submittedName>
        <fullName evidence="6">PTS cellbiose transporter</fullName>
    </submittedName>
</protein>
<dbReference type="SUPFAM" id="SSF88713">
    <property type="entry name" value="Glycoside hydrolase/deacetylase"/>
    <property type="match status" value="1"/>
</dbReference>
<evidence type="ECO:0000313" key="7">
    <source>
        <dbReference type="Proteomes" id="UP000186039"/>
    </source>
</evidence>
<dbReference type="Pfam" id="PF04794">
    <property type="entry name" value="YdjC"/>
    <property type="match status" value="1"/>
</dbReference>
<dbReference type="Proteomes" id="UP000186039">
    <property type="component" value="Unassembled WGS sequence"/>
</dbReference>
<dbReference type="RefSeq" id="WP_075715038.1">
    <property type="nucleotide sequence ID" value="NZ_AP019656.1"/>
</dbReference>
<evidence type="ECO:0000256" key="2">
    <source>
        <dbReference type="ARBA" id="ARBA00022723"/>
    </source>
</evidence>
<keyword evidence="7" id="KW-1185">Reference proteome</keyword>
<proteinExistence type="predicted"/>
<accession>A0ABX3FGL4</accession>
<evidence type="ECO:0000256" key="5">
    <source>
        <dbReference type="ARBA" id="ARBA00023277"/>
    </source>
</evidence>
<dbReference type="PANTHER" id="PTHR31609:SF1">
    <property type="entry name" value="CARBOHYDRATE DEACETYLASE"/>
    <property type="match status" value="1"/>
</dbReference>
<reference evidence="6 7" key="1">
    <citation type="submission" date="2016-09" db="EMBL/GenBank/DDBJ databases">
        <title>Genomic Taxonomy of the Vibrionaceae.</title>
        <authorList>
            <person name="Gonzalez-Castillo A."/>
            <person name="Gomez-Gil B."/>
            <person name="Enciso-Ibarra K."/>
        </authorList>
    </citation>
    <scope>NUCLEOTIDE SEQUENCE [LARGE SCALE GENOMIC DNA]</scope>
    <source>
        <strain evidence="6 7">CAIM 1902</strain>
    </source>
</reference>
<dbReference type="InterPro" id="IPR006879">
    <property type="entry name" value="YdjC-like"/>
</dbReference>
<comment type="cofactor">
    <cofactor evidence="1">
        <name>Mg(2+)</name>
        <dbReference type="ChEBI" id="CHEBI:18420"/>
    </cofactor>
</comment>
<dbReference type="CDD" id="cd10803">
    <property type="entry name" value="YdjC_EF3048_like"/>
    <property type="match status" value="1"/>
</dbReference>
<name>A0ABX3FGL4_9VIBR</name>
<sequence>MKLIVNADDFGLTVKVNEAICKALDAGIVKSTTLMMNQPATNHAIRLIKEKKLQDVGLHLVFTSGRPITPISQVPDLVDDAGMFLDKSVLMAKETLPQDQLLTEFRAQYHAALEAGVDINHIDGHHFANAYPALKQTFIKFANEVQLPVRRIDTVRGGQGLLNVVTPDVFDISFYDDGVRMDKFKAELLHYKRQYPDGIVEFMCHPGRPDDEQLKMLSSYTTKRFHELRILTDCDFLEWLIDNGIEPVGYNIFNGK</sequence>
<comment type="caution">
    <text evidence="6">The sequence shown here is derived from an EMBL/GenBank/DDBJ whole genome shotgun (WGS) entry which is preliminary data.</text>
</comment>
<keyword evidence="5" id="KW-0119">Carbohydrate metabolism</keyword>
<dbReference type="Gene3D" id="3.20.20.370">
    <property type="entry name" value="Glycoside hydrolase/deacetylase"/>
    <property type="match status" value="1"/>
</dbReference>